<organism evidence="4 5">
    <name type="scientific">Haloarcula pellucida</name>
    <dbReference type="NCBI Taxonomy" id="1427151"/>
    <lineage>
        <taxon>Archaea</taxon>
        <taxon>Methanobacteriati</taxon>
        <taxon>Methanobacteriota</taxon>
        <taxon>Stenosarchaea group</taxon>
        <taxon>Halobacteria</taxon>
        <taxon>Halobacteriales</taxon>
        <taxon>Haloarculaceae</taxon>
        <taxon>Haloarcula</taxon>
    </lineage>
</organism>
<evidence type="ECO:0000256" key="1">
    <source>
        <dbReference type="ARBA" id="ARBA00023277"/>
    </source>
</evidence>
<protein>
    <recommendedName>
        <fullName evidence="3">Glucosamine inositolphosphorylceramide transferase 1 N-terminal domain-containing protein</fullName>
    </recommendedName>
</protein>
<reference evidence="4" key="1">
    <citation type="journal article" date="2014" name="Int. J. Syst. Evol. Microbiol.">
        <title>Complete genome sequence of Corynebacterium casei LMG S-19264T (=DSM 44701T), isolated from a smear-ripened cheese.</title>
        <authorList>
            <consortium name="US DOE Joint Genome Institute (JGI-PGF)"/>
            <person name="Walter F."/>
            <person name="Albersmeier A."/>
            <person name="Kalinowski J."/>
            <person name="Ruckert C."/>
        </authorList>
    </citation>
    <scope>NUCLEOTIDE SEQUENCE</scope>
    <source>
        <strain evidence="4">JCM 17820</strain>
    </source>
</reference>
<name>A0A830GNX6_9EURY</name>
<comment type="caution">
    <text evidence="4">The sequence shown here is derived from an EMBL/GenBank/DDBJ whole genome shotgun (WGS) entry which is preliminary data.</text>
</comment>
<dbReference type="InterPro" id="IPR023296">
    <property type="entry name" value="Glyco_hydro_beta-prop_sf"/>
</dbReference>
<feature type="region of interest" description="Disordered" evidence="2">
    <location>
        <begin position="306"/>
        <end position="325"/>
    </location>
</feature>
<reference evidence="4" key="2">
    <citation type="submission" date="2020-09" db="EMBL/GenBank/DDBJ databases">
        <authorList>
            <person name="Sun Q."/>
            <person name="Ohkuma M."/>
        </authorList>
    </citation>
    <scope>NUCLEOTIDE SEQUENCE</scope>
    <source>
        <strain evidence="4">JCM 17820</strain>
    </source>
</reference>
<dbReference type="InterPro" id="IPR056442">
    <property type="entry name" value="GINT1_N"/>
</dbReference>
<sequence length="371" mass="41931">MASDSSRPRLLAHARSRVDPVLHSARRFLAQSTLLERAAWHTGERLHVRPPTGRRVPDPVDVTGRYDGPTVPSYPTDADRSPSLFQPAGDLNPVLTGADVTDFGRTDCVADPFLFVTETGEWHMFFEVYTHNREPSAAIAHAESADGYDWTYDRVVLETDEHLSYPYVFRWEGEHYMIPDRWAKERGPAGVTLYRAESFPHEWAPVADLVQPATPLHDFSVFRWAGRWWGLLGDGVDLYAYYSDTLEAPDWTPHDENPVVEGRARAARPGGRPIVFEDRILAFYQDCADRYGEAVRLYEITDLTPTSYDDEERDDSPAVEGTGRLGWNSGAMHQVDPWFDGEGWHCAVDGNLGLGYQVLGEHHWAIGIYRA</sequence>
<evidence type="ECO:0000313" key="4">
    <source>
        <dbReference type="EMBL" id="GGO01013.1"/>
    </source>
</evidence>
<evidence type="ECO:0000256" key="2">
    <source>
        <dbReference type="SAM" id="MobiDB-lite"/>
    </source>
</evidence>
<dbReference type="PANTHER" id="PTHR43772:SF2">
    <property type="entry name" value="PUTATIVE (AFU_ORTHOLOGUE AFUA_2G04480)-RELATED"/>
    <property type="match status" value="1"/>
</dbReference>
<dbReference type="Pfam" id="PF24793">
    <property type="entry name" value="GINT1_N"/>
    <property type="match status" value="1"/>
</dbReference>
<keyword evidence="1" id="KW-0119">Carbohydrate metabolism</keyword>
<feature type="region of interest" description="Disordered" evidence="2">
    <location>
        <begin position="48"/>
        <end position="81"/>
    </location>
</feature>
<dbReference type="RefSeq" id="WP_220639461.1">
    <property type="nucleotide sequence ID" value="NZ_BMOU01000006.1"/>
</dbReference>
<dbReference type="PANTHER" id="PTHR43772">
    <property type="entry name" value="ENDO-1,4-BETA-XYLANASE"/>
    <property type="match status" value="1"/>
</dbReference>
<evidence type="ECO:0000259" key="3">
    <source>
        <dbReference type="Pfam" id="PF24793"/>
    </source>
</evidence>
<dbReference type="InterPro" id="IPR052176">
    <property type="entry name" value="Glycosyl_Hydrlase_43_Enz"/>
</dbReference>
<dbReference type="EMBL" id="BMOU01000006">
    <property type="protein sequence ID" value="GGO01013.1"/>
    <property type="molecule type" value="Genomic_DNA"/>
</dbReference>
<dbReference type="AlphaFoldDB" id="A0A830GNX6"/>
<accession>A0A830GNX6</accession>
<dbReference type="Proteomes" id="UP000605784">
    <property type="component" value="Unassembled WGS sequence"/>
</dbReference>
<gene>
    <name evidence="4" type="ORF">GCM10009030_34270</name>
</gene>
<dbReference type="SUPFAM" id="SSF75005">
    <property type="entry name" value="Arabinanase/levansucrase/invertase"/>
    <property type="match status" value="1"/>
</dbReference>
<proteinExistence type="predicted"/>
<dbReference type="Gene3D" id="2.115.10.20">
    <property type="entry name" value="Glycosyl hydrolase domain, family 43"/>
    <property type="match status" value="1"/>
</dbReference>
<keyword evidence="5" id="KW-1185">Reference proteome</keyword>
<feature type="domain" description="Glucosamine inositolphosphorylceramide transferase 1 N-terminal" evidence="3">
    <location>
        <begin position="92"/>
        <end position="350"/>
    </location>
</feature>
<evidence type="ECO:0000313" key="5">
    <source>
        <dbReference type="Proteomes" id="UP000605784"/>
    </source>
</evidence>